<dbReference type="AlphaFoldDB" id="A0A8H7DBP9"/>
<gene>
    <name evidence="1" type="ORF">MVEN_00454200</name>
</gene>
<dbReference type="OrthoDB" id="3001009at2759"/>
<accession>A0A8H7DBP9</accession>
<comment type="caution">
    <text evidence="1">The sequence shown here is derived from an EMBL/GenBank/DDBJ whole genome shotgun (WGS) entry which is preliminary data.</text>
</comment>
<name>A0A8H7DBP9_9AGAR</name>
<reference evidence="1" key="1">
    <citation type="submission" date="2020-05" db="EMBL/GenBank/DDBJ databases">
        <title>Mycena genomes resolve the evolution of fungal bioluminescence.</title>
        <authorList>
            <person name="Tsai I.J."/>
        </authorList>
    </citation>
    <scope>NUCLEOTIDE SEQUENCE</scope>
    <source>
        <strain evidence="1">CCC161011</strain>
    </source>
</reference>
<evidence type="ECO:0000313" key="2">
    <source>
        <dbReference type="Proteomes" id="UP000620124"/>
    </source>
</evidence>
<dbReference type="Proteomes" id="UP000620124">
    <property type="component" value="Unassembled WGS sequence"/>
</dbReference>
<sequence>MAETLGTVASILQLVETALKVKDYIQDFIHAPQEQLKLLSEMADLRSLVQELQDRTVANASSVILQRMKNPLEDFKATMERFTEKLRPGDGPLSKFSNQLTWTLWSKKDAQEYLSKFKQFKSLLNSWLLVDLWDMSQHHQHDSGRHFKDLAEQRDRDHKAVTGSLGQLSIGILEQQGRIVSIGRSVDDVTKKIGVVNTGVAHISDTHERERLGK</sequence>
<dbReference type="EMBL" id="JACAZI010000003">
    <property type="protein sequence ID" value="KAF7365801.1"/>
    <property type="molecule type" value="Genomic_DNA"/>
</dbReference>
<protein>
    <submittedName>
        <fullName evidence="1">ANK-REP-REGION domain-containing protein</fullName>
    </submittedName>
</protein>
<keyword evidence="2" id="KW-1185">Reference proteome</keyword>
<organism evidence="1 2">
    <name type="scientific">Mycena venus</name>
    <dbReference type="NCBI Taxonomy" id="2733690"/>
    <lineage>
        <taxon>Eukaryota</taxon>
        <taxon>Fungi</taxon>
        <taxon>Dikarya</taxon>
        <taxon>Basidiomycota</taxon>
        <taxon>Agaricomycotina</taxon>
        <taxon>Agaricomycetes</taxon>
        <taxon>Agaricomycetidae</taxon>
        <taxon>Agaricales</taxon>
        <taxon>Marasmiineae</taxon>
        <taxon>Mycenaceae</taxon>
        <taxon>Mycena</taxon>
    </lineage>
</organism>
<evidence type="ECO:0000313" key="1">
    <source>
        <dbReference type="EMBL" id="KAF7365801.1"/>
    </source>
</evidence>
<proteinExistence type="predicted"/>